<proteinExistence type="predicted"/>
<organism evidence="1 2">
    <name type="scientific">Patiriisocius marinistellae</name>
    <dbReference type="NCBI Taxonomy" id="2494560"/>
    <lineage>
        <taxon>Bacteria</taxon>
        <taxon>Pseudomonadati</taxon>
        <taxon>Bacteroidota</taxon>
        <taxon>Flavobacteriia</taxon>
        <taxon>Flavobacteriales</taxon>
        <taxon>Flavobacteriaceae</taxon>
        <taxon>Patiriisocius</taxon>
    </lineage>
</organism>
<protein>
    <recommendedName>
        <fullName evidence="3">NlpE C-terminal OB domain-containing protein</fullName>
    </recommendedName>
</protein>
<evidence type="ECO:0000313" key="2">
    <source>
        <dbReference type="Proteomes" id="UP000326994"/>
    </source>
</evidence>
<dbReference type="PROSITE" id="PS51257">
    <property type="entry name" value="PROKAR_LIPOPROTEIN"/>
    <property type="match status" value="1"/>
</dbReference>
<accession>A0A5J4FUK8</accession>
<sequence length="142" mass="15685">MKKLVFIAIAIFTLASCNNNTKKLDKNLVTTKNSNLSVYKGEFIYTADAAVLKGKDFIYGVTIDKKMQELANKVAPVKKDDFDMVPVVVTGTLANKPEGTEGWDEVLTIIDIVQISKKPAPADVKIEDKNIVDKKARAIQKK</sequence>
<keyword evidence="2" id="KW-1185">Reference proteome</keyword>
<dbReference type="RefSeq" id="WP_208997312.1">
    <property type="nucleotide sequence ID" value="NZ_BKCF01000001.1"/>
</dbReference>
<gene>
    <name evidence="1" type="ORF">ULMS_02020</name>
</gene>
<dbReference type="Proteomes" id="UP000326994">
    <property type="component" value="Unassembled WGS sequence"/>
</dbReference>
<dbReference type="AlphaFoldDB" id="A0A5J4FUK8"/>
<dbReference type="EMBL" id="BKCF01000001">
    <property type="protein sequence ID" value="GEQ84694.1"/>
    <property type="molecule type" value="Genomic_DNA"/>
</dbReference>
<reference evidence="1 2" key="1">
    <citation type="submission" date="2019-08" db="EMBL/GenBank/DDBJ databases">
        <title>Ulvibacter marinistellae sp. nov., isolated from a starfish, Patiria pectinifera.</title>
        <authorList>
            <person name="Kawano K."/>
            <person name="Ushijima N."/>
            <person name="Kihara M."/>
            <person name="Itoh H."/>
        </authorList>
    </citation>
    <scope>NUCLEOTIDE SEQUENCE [LARGE SCALE GENOMIC DNA]</scope>
    <source>
        <strain evidence="1 2">KK4</strain>
    </source>
</reference>
<name>A0A5J4FUK8_9FLAO</name>
<evidence type="ECO:0000313" key="1">
    <source>
        <dbReference type="EMBL" id="GEQ84694.1"/>
    </source>
</evidence>
<evidence type="ECO:0008006" key="3">
    <source>
        <dbReference type="Google" id="ProtNLM"/>
    </source>
</evidence>
<comment type="caution">
    <text evidence="1">The sequence shown here is derived from an EMBL/GenBank/DDBJ whole genome shotgun (WGS) entry which is preliminary data.</text>
</comment>